<dbReference type="EMBL" id="JBHSPX010000006">
    <property type="protein sequence ID" value="MFC6064868.1"/>
    <property type="molecule type" value="Genomic_DNA"/>
</dbReference>
<feature type="region of interest" description="Disordered" evidence="1">
    <location>
        <begin position="36"/>
        <end position="79"/>
    </location>
</feature>
<accession>A0ABW1MNM1</accession>
<feature type="domain" description="Rv2525c-like glycoside hydrolase-like" evidence="2">
    <location>
        <begin position="105"/>
        <end position="313"/>
    </location>
</feature>
<reference evidence="4" key="1">
    <citation type="journal article" date="2019" name="Int. J. Syst. Evol. Microbiol.">
        <title>The Global Catalogue of Microorganisms (GCM) 10K type strain sequencing project: providing services to taxonomists for standard genome sequencing and annotation.</title>
        <authorList>
            <consortium name="The Broad Institute Genomics Platform"/>
            <consortium name="The Broad Institute Genome Sequencing Center for Infectious Disease"/>
            <person name="Wu L."/>
            <person name="Ma J."/>
        </authorList>
    </citation>
    <scope>NUCLEOTIDE SEQUENCE [LARGE SCALE GENOMIC DNA]</scope>
    <source>
        <strain evidence="4">CGMCC 1.15180</strain>
    </source>
</reference>
<evidence type="ECO:0000259" key="2">
    <source>
        <dbReference type="Pfam" id="PF08924"/>
    </source>
</evidence>
<dbReference type="RefSeq" id="WP_051861198.1">
    <property type="nucleotide sequence ID" value="NZ_JBHSPX010000006.1"/>
</dbReference>
<dbReference type="Gene3D" id="3.20.20.80">
    <property type="entry name" value="Glycosidases"/>
    <property type="match status" value="1"/>
</dbReference>
<evidence type="ECO:0000256" key="1">
    <source>
        <dbReference type="SAM" id="MobiDB-lite"/>
    </source>
</evidence>
<dbReference type="InterPro" id="IPR017853">
    <property type="entry name" value="GH"/>
</dbReference>
<gene>
    <name evidence="3" type="ORF">ACFP4F_20285</name>
</gene>
<dbReference type="SUPFAM" id="SSF51445">
    <property type="entry name" value="(Trans)glycosidases"/>
    <property type="match status" value="1"/>
</dbReference>
<organism evidence="3 4">
    <name type="scientific">Streptomyces ochraceiscleroticus</name>
    <dbReference type="NCBI Taxonomy" id="47761"/>
    <lineage>
        <taxon>Bacteria</taxon>
        <taxon>Bacillati</taxon>
        <taxon>Actinomycetota</taxon>
        <taxon>Actinomycetes</taxon>
        <taxon>Kitasatosporales</taxon>
        <taxon>Streptomycetaceae</taxon>
        <taxon>Streptomyces</taxon>
    </lineage>
</organism>
<evidence type="ECO:0000313" key="4">
    <source>
        <dbReference type="Proteomes" id="UP001596139"/>
    </source>
</evidence>
<comment type="caution">
    <text evidence="3">The sequence shown here is derived from an EMBL/GenBank/DDBJ whole genome shotgun (WGS) entry which is preliminary data.</text>
</comment>
<evidence type="ECO:0000313" key="3">
    <source>
        <dbReference type="EMBL" id="MFC6064868.1"/>
    </source>
</evidence>
<dbReference type="Proteomes" id="UP001596139">
    <property type="component" value="Unassembled WGS sequence"/>
</dbReference>
<feature type="compositionally biased region" description="Low complexity" evidence="1">
    <location>
        <begin position="46"/>
        <end position="77"/>
    </location>
</feature>
<name>A0ABW1MNM1_9ACTN</name>
<dbReference type="InterPro" id="IPR015020">
    <property type="entry name" value="Rv2525c-like_Glyco_Hydro-like"/>
</dbReference>
<proteinExistence type="predicted"/>
<keyword evidence="4" id="KW-1185">Reference proteome</keyword>
<dbReference type="Pfam" id="PF08924">
    <property type="entry name" value="Rv2525c_GlyHyd-like"/>
    <property type="match status" value="1"/>
</dbReference>
<protein>
    <submittedName>
        <fullName evidence="3">DUF1906 domain-containing protein</fullName>
    </submittedName>
</protein>
<sequence>MRWTKSAKSIALLALLPTVGLVLALMAALIPSWFSSSPKASDARPAEASGAGKAGRAAEAAAADPAASPGPAARAPAKAPPTGPYLYKGFGLDTCEAPAVSSLRAWNSSRYRAIGVYFAGRGRACPKQHNLSPQWFQGAKWAGWRVLPIYLGSQAPCVKNKHKRKYAIGADPYGQGVTEARVAVNRARAYGIMPRSPIYLDIEAYSLSNRACADRTLRFIRSWNREVSRFGYLPGFYSSANAGVRHMAQARAQGITDLPAVMWFARWKTPPSAYGEKWLPNTAWHPNRRIHQYVGHVVETHGGRALRIDRNWVDAPVAVIQ</sequence>